<proteinExistence type="predicted"/>
<sequence>MNPKKVQHASQEKQRTSPDQEAHEAATVLESPTSPDVAQTRVSPSTSSSQKPSSWENVDEDPLLSREGSSGRVISPSLSRPATRLDAVANTITSLSAQANRGWQSFVSGSSNHANKVSTESSQHATSQDPDGAQGTTQSSGMSGRSAQAASDKVVWSGWDKLAHGNDRQRVPVLMLAFASGGYQVLGLDGDDLREIVSLQALRSPNQDPGSVRRILASRVRVEASSKVEPQLLVATEVESTRQVEILIYSLATHRVVSVTKLDQVEAPSGPCRPLQAEVYCNERYLCVSQSNPAAIHILDNRTLQYLVPTITDTCSASLSRPPAVSLSGRLLAYTTTSNERDSVDIFSPSRTHHVGPLHPSRPRSHVQSGVNEMATANDFRENMLETSAQVGDVARRMGEGVLVGMRNLSSFLHGSSPQADDAKFSKSAPNLLGNLTISSVPSSPGPAQTDTGRGPNRVSPGVDASKIRSTRSSVVASCIRVVDLTSPFRTLASFSPSSSSIEFLSFSPNASLLLVADSLGHIFQVFEVKPTGKFGSRTPQDYASPVYHRYKLLRGVTSAHVRNVEWTSDAQWVSVGTETGTVHTYAINPYGGLPSPDNHLAGRISNPSSLVPLGVTLHAAARTSMLGAAHEHDRSDARRQNQAEDRLPVNNDLGTWARTPPSFLIVEKGHGYCKNSKLFAGLHALTGSEKWAELDHTPVFDILGFDPFTIAAGLHRLFCTRTSGPREDSTPSKNPKTGSQARGSVRSSGLTQMMRNAGDGWNILGQSSRSHVWGESVRLAVWPDVGRIPDTPEVHWDAWSKGLPSKVRTQSKHVSAHHWVSKAEIETYSQAPRVLPASAYFSRQFFFHSYLTTPAGEGSPIVAAVHRAATAAVRVREDVAITGGLASRDDDQVNSLGEGLASAIDAPAFDPEDFESQSPSSRIPMFPQGQRARNPGWRAGGIPIRSVAEGLGEGLIRAGRELGRGVEMARRRTNTSYSSRFSRPDAQSSLSFEGDEDDEVYDDARKRDSCMATSLLSCDSASLDGPAGTGPDSGSADSRAGSTETPLTGLSEGDSDDEDGLTAPSDHALRGSLNGEEQDWDSFTDREFGGKRASSRSKQDHRSTQSKAEGPGPRGGAKRSDDEKSEDFTVGIFDEEEPSFPRNYAKDVGHSSLPLVYSLRTGASPTTVKAGGSSLSSSGLTGIGDLGSGANSAVSTKSGTSSSSSGNSGNFAEGSKETHTPLAGVPPPLQTCSKKKTKKTKAGAR</sequence>
<evidence type="ECO:0000313" key="2">
    <source>
        <dbReference type="Proteomes" id="UP000245626"/>
    </source>
</evidence>
<reference evidence="1 2" key="1">
    <citation type="journal article" date="2018" name="Mol. Biol. Evol.">
        <title>Broad Genomic Sampling Reveals a Smut Pathogenic Ancestry of the Fungal Clade Ustilaginomycotina.</title>
        <authorList>
            <person name="Kijpornyongpan T."/>
            <person name="Mondo S.J."/>
            <person name="Barry K."/>
            <person name="Sandor L."/>
            <person name="Lee J."/>
            <person name="Lipzen A."/>
            <person name="Pangilinan J."/>
            <person name="LaButti K."/>
            <person name="Hainaut M."/>
            <person name="Henrissat B."/>
            <person name="Grigoriev I.V."/>
            <person name="Spatafora J.W."/>
            <person name="Aime M.C."/>
        </authorList>
    </citation>
    <scope>NUCLEOTIDE SEQUENCE [LARGE SCALE GENOMIC DNA]</scope>
    <source>
        <strain evidence="1 2">SA 807</strain>
    </source>
</reference>
<name>A0ACD0NVE0_9BASI</name>
<dbReference type="Proteomes" id="UP000245626">
    <property type="component" value="Unassembled WGS sequence"/>
</dbReference>
<accession>A0ACD0NVE0</accession>
<gene>
    <name evidence="1" type="ORF">IE53DRAFT_369541</name>
</gene>
<keyword evidence="2" id="KW-1185">Reference proteome</keyword>
<protein>
    <submittedName>
        <fullName evidence="1">Uncharacterized protein</fullName>
    </submittedName>
</protein>
<organism evidence="1 2">
    <name type="scientific">Violaceomyces palustris</name>
    <dbReference type="NCBI Taxonomy" id="1673888"/>
    <lineage>
        <taxon>Eukaryota</taxon>
        <taxon>Fungi</taxon>
        <taxon>Dikarya</taxon>
        <taxon>Basidiomycota</taxon>
        <taxon>Ustilaginomycotina</taxon>
        <taxon>Ustilaginomycetes</taxon>
        <taxon>Violaceomycetales</taxon>
        <taxon>Violaceomycetaceae</taxon>
        <taxon>Violaceomyces</taxon>
    </lineage>
</organism>
<dbReference type="EMBL" id="KZ820016">
    <property type="protein sequence ID" value="PWN49695.1"/>
    <property type="molecule type" value="Genomic_DNA"/>
</dbReference>
<evidence type="ECO:0000313" key="1">
    <source>
        <dbReference type="EMBL" id="PWN49695.1"/>
    </source>
</evidence>